<reference evidence="1" key="1">
    <citation type="submission" date="2021-08" db="EMBL/GenBank/DDBJ databases">
        <title>The first chromosome-level gecko genome reveals the dynamic sex chromosomes of Neotropical dwarf geckos (Sphaerodactylidae: Sphaerodactylus).</title>
        <authorList>
            <person name="Pinto B.J."/>
            <person name="Keating S.E."/>
            <person name="Gamble T."/>
        </authorList>
    </citation>
    <scope>NUCLEOTIDE SEQUENCE</scope>
    <source>
        <strain evidence="1">TG3544</strain>
    </source>
</reference>
<evidence type="ECO:0000313" key="2">
    <source>
        <dbReference type="Proteomes" id="UP000827872"/>
    </source>
</evidence>
<gene>
    <name evidence="1" type="ORF">K3G42_005407</name>
</gene>
<proteinExistence type="predicted"/>
<keyword evidence="2" id="KW-1185">Reference proteome</keyword>
<dbReference type="EMBL" id="CM037625">
    <property type="protein sequence ID" value="KAH7997694.1"/>
    <property type="molecule type" value="Genomic_DNA"/>
</dbReference>
<name>A0ACB8EXR3_9SAUR</name>
<accession>A0ACB8EXR3</accession>
<organism evidence="1 2">
    <name type="scientific">Sphaerodactylus townsendi</name>
    <dbReference type="NCBI Taxonomy" id="933632"/>
    <lineage>
        <taxon>Eukaryota</taxon>
        <taxon>Metazoa</taxon>
        <taxon>Chordata</taxon>
        <taxon>Craniata</taxon>
        <taxon>Vertebrata</taxon>
        <taxon>Euteleostomi</taxon>
        <taxon>Lepidosauria</taxon>
        <taxon>Squamata</taxon>
        <taxon>Bifurcata</taxon>
        <taxon>Gekkota</taxon>
        <taxon>Sphaerodactylidae</taxon>
        <taxon>Sphaerodactylus</taxon>
    </lineage>
</organism>
<evidence type="ECO:0000313" key="1">
    <source>
        <dbReference type="EMBL" id="KAH7997694.1"/>
    </source>
</evidence>
<sequence>MLETPCKQLKMALNISTHDRLISHLPCPQILVECPLRQSQVGLSAVPPPLHRQPWSHGSVESLGPTPQAPGSSLGQVVLVPGQAWNSQSSFLPLHSSFTLLLAPTTLCASYSSLLLYSTTPTSCFSLSFIPPCFLPSVSQSLFPGSCGSWVICWVLTACELACQPKSSLAPLRVGNWAVSSQVVALGHLVAGSPVCG</sequence>
<protein>
    <submittedName>
        <fullName evidence="1">Uncharacterized protein</fullName>
    </submittedName>
</protein>
<comment type="caution">
    <text evidence="1">The sequence shown here is derived from an EMBL/GenBank/DDBJ whole genome shotgun (WGS) entry which is preliminary data.</text>
</comment>
<dbReference type="Proteomes" id="UP000827872">
    <property type="component" value="Linkage Group LG12"/>
</dbReference>